<keyword evidence="3" id="KW-0238">DNA-binding</keyword>
<evidence type="ECO:0000259" key="9">
    <source>
        <dbReference type="PROSITE" id="PS50931"/>
    </source>
</evidence>
<evidence type="ECO:0000256" key="4">
    <source>
        <dbReference type="ARBA" id="ARBA00023163"/>
    </source>
</evidence>
<dbReference type="CDD" id="cd08422">
    <property type="entry name" value="PBP2_CrgA_like"/>
    <property type="match status" value="1"/>
</dbReference>
<dbReference type="InterPro" id="IPR036388">
    <property type="entry name" value="WH-like_DNA-bd_sf"/>
</dbReference>
<dbReference type="InterPro" id="IPR005119">
    <property type="entry name" value="LysR_subst-bd"/>
</dbReference>
<dbReference type="Gene3D" id="3.40.190.290">
    <property type="match status" value="1"/>
</dbReference>
<evidence type="ECO:0000256" key="8">
    <source>
        <dbReference type="SAM" id="MobiDB-lite"/>
    </source>
</evidence>
<accession>A0A7K1RKF0</accession>
<dbReference type="SUPFAM" id="SSF53850">
    <property type="entry name" value="Periplasmic binding protein-like II"/>
    <property type="match status" value="1"/>
</dbReference>
<gene>
    <name evidence="10" type="ORF">GOZ88_20580</name>
</gene>
<feature type="compositionally biased region" description="Low complexity" evidence="8">
    <location>
        <begin position="330"/>
        <end position="344"/>
    </location>
</feature>
<dbReference type="EMBL" id="WPHU01000009">
    <property type="protein sequence ID" value="MVA58504.1"/>
    <property type="molecule type" value="Genomic_DNA"/>
</dbReference>
<dbReference type="AlphaFoldDB" id="A0A7K1RKF0"/>
<evidence type="ECO:0000313" key="10">
    <source>
        <dbReference type="EMBL" id="MVA58504.1"/>
    </source>
</evidence>
<evidence type="ECO:0000256" key="5">
    <source>
        <dbReference type="ARBA" id="ARBA00054626"/>
    </source>
</evidence>
<dbReference type="InterPro" id="IPR036390">
    <property type="entry name" value="WH_DNA-bd_sf"/>
</dbReference>
<evidence type="ECO:0000256" key="2">
    <source>
        <dbReference type="ARBA" id="ARBA00023015"/>
    </source>
</evidence>
<comment type="caution">
    <text evidence="10">The sequence shown here is derived from an EMBL/GenBank/DDBJ whole genome shotgun (WGS) entry which is preliminary data.</text>
</comment>
<comment type="similarity">
    <text evidence="1">Belongs to the LysR transcriptional regulatory family.</text>
</comment>
<dbReference type="Gene3D" id="1.10.10.10">
    <property type="entry name" value="Winged helix-like DNA-binding domain superfamily/Winged helix DNA-binding domain"/>
    <property type="match status" value="1"/>
</dbReference>
<protein>
    <recommendedName>
        <fullName evidence="6">HTH-type transcriptional regulator TtuA</fullName>
    </recommendedName>
    <alternativeName>
        <fullName evidence="7">Tartrate utilization transcriptional regulator</fullName>
    </alternativeName>
</protein>
<evidence type="ECO:0000256" key="7">
    <source>
        <dbReference type="ARBA" id="ARBA00083243"/>
    </source>
</evidence>
<organism evidence="10 11">
    <name type="scientific">Agrobacterium vitis</name>
    <name type="common">Rhizobium vitis</name>
    <dbReference type="NCBI Taxonomy" id="373"/>
    <lineage>
        <taxon>Bacteria</taxon>
        <taxon>Pseudomonadati</taxon>
        <taxon>Pseudomonadota</taxon>
        <taxon>Alphaproteobacteria</taxon>
        <taxon>Hyphomicrobiales</taxon>
        <taxon>Rhizobiaceae</taxon>
        <taxon>Rhizobium/Agrobacterium group</taxon>
        <taxon>Agrobacterium</taxon>
    </lineage>
</organism>
<dbReference type="SUPFAM" id="SSF46785">
    <property type="entry name" value="Winged helix' DNA-binding domain"/>
    <property type="match status" value="1"/>
</dbReference>
<dbReference type="PANTHER" id="PTHR30537:SF5">
    <property type="entry name" value="HTH-TYPE TRANSCRIPTIONAL ACTIVATOR TTDR-RELATED"/>
    <property type="match status" value="1"/>
</dbReference>
<evidence type="ECO:0000256" key="1">
    <source>
        <dbReference type="ARBA" id="ARBA00009437"/>
    </source>
</evidence>
<keyword evidence="4" id="KW-0804">Transcription</keyword>
<dbReference type="Pfam" id="PF00126">
    <property type="entry name" value="HTH_1"/>
    <property type="match status" value="1"/>
</dbReference>
<dbReference type="FunFam" id="1.10.10.10:FF:000001">
    <property type="entry name" value="LysR family transcriptional regulator"/>
    <property type="match status" value="1"/>
</dbReference>
<dbReference type="Pfam" id="PF03466">
    <property type="entry name" value="LysR_substrate"/>
    <property type="match status" value="1"/>
</dbReference>
<proteinExistence type="inferred from homology"/>
<comment type="function">
    <text evidence="5">Transcriptional regulator of the ttuABCDE tartrate utilization operon.</text>
</comment>
<name>A0A7K1RKF0_AGRVI</name>
<evidence type="ECO:0000256" key="3">
    <source>
        <dbReference type="ARBA" id="ARBA00023125"/>
    </source>
</evidence>
<evidence type="ECO:0000256" key="6">
    <source>
        <dbReference type="ARBA" id="ARBA00067332"/>
    </source>
</evidence>
<feature type="region of interest" description="Disordered" evidence="8">
    <location>
        <begin position="322"/>
        <end position="344"/>
    </location>
</feature>
<dbReference type="RefSeq" id="WP_156592306.1">
    <property type="nucleotide sequence ID" value="NZ_WPHU01000009.1"/>
</dbReference>
<feature type="domain" description="HTH lysR-type" evidence="9">
    <location>
        <begin position="1"/>
        <end position="59"/>
    </location>
</feature>
<dbReference type="InterPro" id="IPR058163">
    <property type="entry name" value="LysR-type_TF_proteobact-type"/>
</dbReference>
<dbReference type="GO" id="GO:0003700">
    <property type="term" value="F:DNA-binding transcription factor activity"/>
    <property type="evidence" value="ECO:0007669"/>
    <property type="project" value="InterPro"/>
</dbReference>
<dbReference type="Proteomes" id="UP000440716">
    <property type="component" value="Unassembled WGS sequence"/>
</dbReference>
<evidence type="ECO:0000313" key="11">
    <source>
        <dbReference type="Proteomes" id="UP000440716"/>
    </source>
</evidence>
<dbReference type="PANTHER" id="PTHR30537">
    <property type="entry name" value="HTH-TYPE TRANSCRIPTIONAL REGULATOR"/>
    <property type="match status" value="1"/>
</dbReference>
<dbReference type="InterPro" id="IPR000847">
    <property type="entry name" value="LysR_HTH_N"/>
</dbReference>
<dbReference type="PRINTS" id="PR00039">
    <property type="entry name" value="HTHLYSR"/>
</dbReference>
<dbReference type="GO" id="GO:0003677">
    <property type="term" value="F:DNA binding"/>
    <property type="evidence" value="ECO:0007669"/>
    <property type="project" value="UniProtKB-KW"/>
</dbReference>
<keyword evidence="2" id="KW-0805">Transcription regulation</keyword>
<dbReference type="PROSITE" id="PS50931">
    <property type="entry name" value="HTH_LYSR"/>
    <property type="match status" value="1"/>
</dbReference>
<sequence length="344" mass="37766">MDINSALKAFVRTVERGSITGAARDLAISQPAVTKHLRNLERHVNARLLERSSKNVRPTAQGMALYEASRHALASIDAALEGVRLNMGEIEGTLRIHAPSCLGTQHLHGMLMEFQDQHPNISAELVLDNRTVDLIYENFDIAVRYGKIEAQDVIARRIGWIQRILVATPEFLKKNGRITALSQLAEVDLITTSAIISSRNMLSLSDGNERGIEVPVKPTLKTNNAHVLINSLLSGRGIGPVQVNLVNEELRSGRLVRVLPKYVVKPTEVSLTYPSTKFMRPVVRAFTDFIIPKLRTIDGISAEPYPVVATTAAVYQGEKAKTHSHAPLRSASDSHALDAASSIR</sequence>
<reference evidence="10 11" key="1">
    <citation type="submission" date="2019-12" db="EMBL/GenBank/DDBJ databases">
        <title>Whole-genome sequencing of Allorhizobium vitis.</title>
        <authorList>
            <person name="Gan H.M."/>
            <person name="Szegedi E."/>
            <person name="Burr T."/>
            <person name="Savka M.A."/>
        </authorList>
    </citation>
    <scope>NUCLEOTIDE SEQUENCE [LARGE SCALE GENOMIC DNA]</scope>
    <source>
        <strain evidence="10 11">CG415</strain>
    </source>
</reference>